<dbReference type="GO" id="GO:0051287">
    <property type="term" value="F:NAD binding"/>
    <property type="evidence" value="ECO:0007669"/>
    <property type="project" value="InterPro"/>
</dbReference>
<evidence type="ECO:0000313" key="10">
    <source>
        <dbReference type="Proteomes" id="UP001152797"/>
    </source>
</evidence>
<keyword evidence="4" id="KW-0520">NAD</keyword>
<feature type="compositionally biased region" description="Low complexity" evidence="6">
    <location>
        <begin position="385"/>
        <end position="404"/>
    </location>
</feature>
<organism evidence="8">
    <name type="scientific">Cladocopium goreaui</name>
    <dbReference type="NCBI Taxonomy" id="2562237"/>
    <lineage>
        <taxon>Eukaryota</taxon>
        <taxon>Sar</taxon>
        <taxon>Alveolata</taxon>
        <taxon>Dinophyceae</taxon>
        <taxon>Suessiales</taxon>
        <taxon>Symbiodiniaceae</taxon>
        <taxon>Cladocopium</taxon>
    </lineage>
</organism>
<dbReference type="SUPFAM" id="SSF51735">
    <property type="entry name" value="NAD(P)-binding Rossmann-fold domains"/>
    <property type="match status" value="1"/>
</dbReference>
<evidence type="ECO:0000256" key="1">
    <source>
        <dbReference type="ARBA" id="ARBA00007406"/>
    </source>
</evidence>
<feature type="region of interest" description="Disordered" evidence="6">
    <location>
        <begin position="585"/>
        <end position="609"/>
    </location>
</feature>
<keyword evidence="3" id="KW-0560">Oxidoreductase</keyword>
<dbReference type="SUPFAM" id="SSF55347">
    <property type="entry name" value="Glyceraldehyde-3-phosphate dehydrogenase-like, C-terminal domain"/>
    <property type="match status" value="1"/>
</dbReference>
<reference evidence="8" key="1">
    <citation type="submission" date="2022-10" db="EMBL/GenBank/DDBJ databases">
        <authorList>
            <person name="Chen Y."/>
            <person name="Dougan E. K."/>
            <person name="Chan C."/>
            <person name="Rhodes N."/>
            <person name="Thang M."/>
        </authorList>
    </citation>
    <scope>NUCLEOTIDE SEQUENCE</scope>
</reference>
<dbReference type="GO" id="GO:0004365">
    <property type="term" value="F:glyceraldehyde-3-phosphate dehydrogenase (NAD+) (phosphorylating) activity"/>
    <property type="evidence" value="ECO:0007669"/>
    <property type="project" value="TreeGrafter"/>
</dbReference>
<feature type="region of interest" description="Disordered" evidence="6">
    <location>
        <begin position="1916"/>
        <end position="1957"/>
    </location>
</feature>
<name>A0A9P1G5K1_9DINO</name>
<comment type="caution">
    <text evidence="8">The sequence shown here is derived from an EMBL/GenBank/DDBJ whole genome shotgun (WGS) entry which is preliminary data.</text>
</comment>
<dbReference type="Gene3D" id="3.30.420.10">
    <property type="entry name" value="Ribonuclease H-like superfamily/Ribonuclease H"/>
    <property type="match status" value="1"/>
</dbReference>
<evidence type="ECO:0000256" key="6">
    <source>
        <dbReference type="SAM" id="MobiDB-lite"/>
    </source>
</evidence>
<accession>A0A9P1G5K1</accession>
<dbReference type="EMBL" id="CAMXCT010002779">
    <property type="protein sequence ID" value="CAI4000416.1"/>
    <property type="molecule type" value="Genomic_DNA"/>
</dbReference>
<feature type="compositionally biased region" description="Low complexity" evidence="6">
    <location>
        <begin position="458"/>
        <end position="501"/>
    </location>
</feature>
<evidence type="ECO:0000256" key="4">
    <source>
        <dbReference type="ARBA" id="ARBA00023027"/>
    </source>
</evidence>
<dbReference type="GO" id="GO:0005829">
    <property type="term" value="C:cytosol"/>
    <property type="evidence" value="ECO:0007669"/>
    <property type="project" value="TreeGrafter"/>
</dbReference>
<proteinExistence type="inferred from homology"/>
<feature type="domain" description="Glyceraldehyde 3-phosphate dehydrogenase NAD(P) binding" evidence="7">
    <location>
        <begin position="2593"/>
        <end position="2750"/>
    </location>
</feature>
<feature type="compositionally biased region" description="Basic and acidic residues" evidence="6">
    <location>
        <begin position="441"/>
        <end position="451"/>
    </location>
</feature>
<feature type="compositionally biased region" description="Polar residues" evidence="6">
    <location>
        <begin position="776"/>
        <end position="800"/>
    </location>
</feature>
<protein>
    <submittedName>
        <fullName evidence="9">Glyceraldehyde-3-phosphate dehydrogenase, glycosomal (GAPDH)</fullName>
    </submittedName>
</protein>
<dbReference type="EMBL" id="CAMXCT030002779">
    <property type="protein sequence ID" value="CAL4787728.1"/>
    <property type="molecule type" value="Genomic_DNA"/>
</dbReference>
<feature type="region of interest" description="Disordered" evidence="6">
    <location>
        <begin position="1028"/>
        <end position="1054"/>
    </location>
</feature>
<dbReference type="InterPro" id="IPR006424">
    <property type="entry name" value="Glyceraldehyde-3-P_DH_1"/>
</dbReference>
<reference evidence="9 10" key="2">
    <citation type="submission" date="2024-05" db="EMBL/GenBank/DDBJ databases">
        <authorList>
            <person name="Chen Y."/>
            <person name="Shah S."/>
            <person name="Dougan E. K."/>
            <person name="Thang M."/>
            <person name="Chan C."/>
        </authorList>
    </citation>
    <scope>NUCLEOTIDE SEQUENCE [LARGE SCALE GENOMIC DNA]</scope>
</reference>
<feature type="region of interest" description="Disordered" evidence="6">
    <location>
        <begin position="641"/>
        <end position="663"/>
    </location>
</feature>
<feature type="region of interest" description="Disordered" evidence="6">
    <location>
        <begin position="762"/>
        <end position="801"/>
    </location>
</feature>
<comment type="subunit">
    <text evidence="2">Homotetramer.</text>
</comment>
<dbReference type="InterPro" id="IPR020830">
    <property type="entry name" value="GlycerAld_3-P_DH_AS"/>
</dbReference>
<dbReference type="SUPFAM" id="SSF53098">
    <property type="entry name" value="Ribonuclease H-like"/>
    <property type="match status" value="1"/>
</dbReference>
<dbReference type="CDD" id="cd05214">
    <property type="entry name" value="GAPDH_I_N"/>
    <property type="match status" value="1"/>
</dbReference>
<dbReference type="InterPro" id="IPR013103">
    <property type="entry name" value="RVT_2"/>
</dbReference>
<evidence type="ECO:0000256" key="3">
    <source>
        <dbReference type="ARBA" id="ARBA00023002"/>
    </source>
</evidence>
<dbReference type="Pfam" id="PF02800">
    <property type="entry name" value="Gp_dh_C"/>
    <property type="match status" value="1"/>
</dbReference>
<evidence type="ECO:0000259" key="7">
    <source>
        <dbReference type="SMART" id="SM00846"/>
    </source>
</evidence>
<dbReference type="NCBIfam" id="TIGR01534">
    <property type="entry name" value="GAPDH-I"/>
    <property type="match status" value="1"/>
</dbReference>
<dbReference type="PRINTS" id="PR00078">
    <property type="entry name" value="G3PDHDRGNASE"/>
</dbReference>
<dbReference type="FunFam" id="3.40.50.720:FF:000001">
    <property type="entry name" value="Glyceraldehyde-3-phosphate dehydrogenase"/>
    <property type="match status" value="1"/>
</dbReference>
<dbReference type="InterPro" id="IPR020829">
    <property type="entry name" value="GlycerAld_3-P_DH_cat"/>
</dbReference>
<dbReference type="FunFam" id="3.30.360.10:FF:000001">
    <property type="entry name" value="Glyceraldehyde-3-phosphate dehydrogenase"/>
    <property type="match status" value="1"/>
</dbReference>
<feature type="region of interest" description="Disordered" evidence="6">
    <location>
        <begin position="368"/>
        <end position="416"/>
    </location>
</feature>
<dbReference type="InterPro" id="IPR036291">
    <property type="entry name" value="NAD(P)-bd_dom_sf"/>
</dbReference>
<dbReference type="InterPro" id="IPR036397">
    <property type="entry name" value="RNaseH_sf"/>
</dbReference>
<feature type="compositionally biased region" description="Polar residues" evidence="6">
    <location>
        <begin position="1032"/>
        <end position="1042"/>
    </location>
</feature>
<dbReference type="SMART" id="SM00846">
    <property type="entry name" value="Gp_dh_N"/>
    <property type="match status" value="1"/>
</dbReference>
<keyword evidence="10" id="KW-1185">Reference proteome</keyword>
<dbReference type="InterPro" id="IPR020828">
    <property type="entry name" value="GlycerAld_3-P_DH_NAD(P)-bd"/>
</dbReference>
<dbReference type="GO" id="GO:0003676">
    <property type="term" value="F:nucleic acid binding"/>
    <property type="evidence" value="ECO:0007669"/>
    <property type="project" value="InterPro"/>
</dbReference>
<comment type="similarity">
    <text evidence="1 5">Belongs to the glyceraldehyde-3-phosphate dehydrogenase family.</text>
</comment>
<dbReference type="InterPro" id="IPR012337">
    <property type="entry name" value="RNaseH-like_sf"/>
</dbReference>
<dbReference type="Proteomes" id="UP001152797">
    <property type="component" value="Unassembled WGS sequence"/>
</dbReference>
<dbReference type="Gene3D" id="3.30.360.10">
    <property type="entry name" value="Dihydrodipicolinate Reductase, domain 2"/>
    <property type="match status" value="1"/>
</dbReference>
<evidence type="ECO:0000256" key="5">
    <source>
        <dbReference type="RuleBase" id="RU000397"/>
    </source>
</evidence>
<dbReference type="GO" id="GO:0006096">
    <property type="term" value="P:glycolytic process"/>
    <property type="evidence" value="ECO:0007669"/>
    <property type="project" value="TreeGrafter"/>
</dbReference>
<dbReference type="InterPro" id="IPR020831">
    <property type="entry name" value="GlycerAld/Erythrose_P_DH"/>
</dbReference>
<dbReference type="PROSITE" id="PS00071">
    <property type="entry name" value="GAPDH"/>
    <property type="match status" value="1"/>
</dbReference>
<dbReference type="PANTHER" id="PTHR10836">
    <property type="entry name" value="GLYCERALDEHYDE 3-PHOSPHATE DEHYDROGENASE"/>
    <property type="match status" value="1"/>
</dbReference>
<dbReference type="CDD" id="cd18126">
    <property type="entry name" value="GAPDH_I_C"/>
    <property type="match status" value="1"/>
</dbReference>
<dbReference type="GO" id="GO:0050661">
    <property type="term" value="F:NADP binding"/>
    <property type="evidence" value="ECO:0007669"/>
    <property type="project" value="InterPro"/>
</dbReference>
<dbReference type="GO" id="GO:0006006">
    <property type="term" value="P:glucose metabolic process"/>
    <property type="evidence" value="ECO:0007669"/>
    <property type="project" value="InterPro"/>
</dbReference>
<dbReference type="PANTHER" id="PTHR10836:SF76">
    <property type="entry name" value="GLYCERALDEHYDE-3-PHOSPHATE DEHYDROGENASE-RELATED"/>
    <property type="match status" value="1"/>
</dbReference>
<evidence type="ECO:0000313" key="8">
    <source>
        <dbReference type="EMBL" id="CAI4000416.1"/>
    </source>
</evidence>
<dbReference type="EMBL" id="CAMXCT020002779">
    <property type="protein sequence ID" value="CAL1153791.1"/>
    <property type="molecule type" value="Genomic_DNA"/>
</dbReference>
<sequence>MAGILDGLRYKPDDQFANGAEDFNAEGKFGVPRFGGEPAALQEYCFRVRARAKRESLMEKSEVAKLGPLGLRLIEGLRGQALRLAQQVDQQALAGTEGHEILLTLFEKSLKPRKTQEARELYAAGSKDGGLLSRQHGEPMSSYIMRRRAWWHHLQQLDGSMQVSEGILAEQLLVNANISEDQRLMVRTTVGSNMTVEKVCDELLNHHPRIHEKEKHGYSKGKNFGSRGHHRPWKQSSFKGNRSFFGDGDWDDDETHSFANFTEESYDPENDHFEGYVAEYDEATSYDMVLAEHMAMYLDEGLNMEDEESCNMAAEAMQLEYEAMFVRNQAKGKGLQGFAAPRHFEVSGQLSMQEKKARLQQLKNRTECRKCGQRGHWSGDPQCPKSSKGSSKGKSSGSSSTSKSFGKKAGKGQSGEKTRVVYFAMHGSHDGEAPECNMAVHHESERGDESSHNPTTPPRMTSSTSMTSVPPLSSFSRMPGPNQSSSSMPSSSSRPETSLPSMPWNPAMNQPPTGLQEFYDMGWKADDVLEHLLATQPNVLGLPDASTGPTLTPSQAASFTPQSWMANPLVSQALGTLVEMDSEMAIQDPPESDPPPPEPEEPPGADPACQHLRITRRGSNFYYTFETCVDCKRVLKRERRTHNAPPKANPVAAPPPTGPPCQHQRVHWRGSNGYHWRMTCADCGHVTSGRWQDDQKGSKGSGKSSVCGSSSVEMAFDRRDLHELVRSMTMVAAIKMDEKGGRLQLHELHDIMEAVANNMTGAPTAPLRSPEFHSPMASSPAMTTPQGESRNSQDPSSLTSAAIEDDRIVDFGKYKGKTFLRAFQDDSYVNWALREVNEGSCRGLKNLARYFQNKKISPRAMMACEETQQVDEPNDDVNRNEKWMIAILDSGCNRTCHGANWMKLYLQAVDGKEADFPIVSEGSSIKGINGQVEPLGSRRLQVGFSLKDDAGIAVGTIDSVELKNSDAPLLLSIQDQRKLELQMEFSPDAPDKVYSKKLGGYLEVVQMNGLVGLHLLPAHLALLGFTGEPDETPSSNPISTPEVSMAPPPGLEHETPNETFLQLDQEVTKVMTRGQKKALKEQVEEVKANDMSLWSVLKGRSPTRVLPKGCKVFLMEIFAGAAILSSMAMSLGLEVANPVDLTMDGSDLLNSAVRTSIEKEIAEKDPYVLTFSPVCGPWGPWSHLNMSKSSETKEKIEGARSLWYPTLKWIAKVVKERLSRGRKVLVENPWPSELWETQPFRRLLDLELFDAETRERLDLVRGDQCRFGLHDRRNGLLHKKPTGFLTASAPVKRNLSLLCQGDHPHQPLEGGQRTKHSQVWPPALCEAMLYGFLEELEDRSTSAAFFTENLAESTLESGLDLGAMDFIQDEQDQALPRDLLPDRLNPEELQRQEGLEERPLVVGPEMGVEYERRKKWLRLPRSTRLALRRLHNMTGHGTTASMIQLLRTAQASPAVIEGCKHFACETCRKTQPVQRPNVTKMPNKPVFNHEIALDALEVRDSAGNRHTILSAVCLGTLFHQCWWVASGGMPRSSVCAEALLQGWISPFGPPNTITCDRGMHNQGRLKDLLRINGIFLRYTGVEAPFQLGRGERQGSLFKDLIYAAIEERQIIGIKEMKVLVSEMCVVKNMKLHHQGFTPYQWVLGKLPVDPTSLTSEEADGRYLGVQEHIIEPEDEFSFRLQVRQAAKSAFTKVDASRRVRAALLRKSVPLRGPYSQGDLVCFHRRGKWHGPARVIGKDGRAVIWLMHGGVPLVEAESNLRPASSSEIFTKRILELRPSRKRLREVLEERPELEEPTPFSDDYQLQQWGEGDDDSQMRFVEMPGAGGGIPETPFPEQPAQLESMEFEAIPEPELPFPFPAEVDDVIPTPTTPLADQEPTPVLDLASDVDTVVVSEEPELEEMPSTPAITPLQQALRNSPDQLDGIPRSAQPPGLARPRSRSPLREARNIPVPDEPAEGHSAIERVKQQNFGCFLAKRFQKKKKKLGPHRELNYAKETPEIRKGLDKSRLKEWNNWRQFDATDVIPPEQVQQYLTDHPEIEVLPSRWVDTDKAEVGEAMQLKSRLVALGHLEKNGNVRTDSPTASQLFLNLIIAFAACMGLPLKAGDISAAFLQGLPIQRLLALWLPKDGIPDPSIAPGSLLVARKSVYGTRDAPRGFWKALHDTLLQAGLLPVPGETSAYYLPGENGKIAGLLGCHVDDLLWVGSDEMQKTMMIVQEKFKFRLVEDDELKYCGRTIKQTKEGIHVSCPNVLDRTKAIYVEPLRRKQLSAPATQSEISQLRSVIGSLSWLGRICRPDICFAVNQLQAVQQKAQVRHLIEANKLLSFSMQDKNKGIFYPAKAFDFENSILLSVTDASHAASFENIGKNCVAGHRSQSGRILALADPSFEQTGCGKVMLLDWHSNTIRRVCRSTLQAETLSLLQGSEDAEHVRQIMFHLKNKATEVKKNMIYTKAMDDMKCIWCTDCRSLSDHLCNPNMTEVSCKRLAIDLSALRQEIWRHPNESVGNPTYADELPKDGSTIVRWISTGSMVADGLTKHMKAPQLDDLTDKGELKVPRRSRKNPSLRGKVFDDVKGFFKELARPKENFPHNHVNPQTKVGINGFGRIGRMVFQAICDQNLLGTKLDVVGVVDMSTDAEYFAYQMKYDSVHGKFKHDVKIGEKDELIVNGHKIKCIQASREGPKALPWKEMGVEYVIESTGLFVEADKAKGHIEAGAKKVIISAPGKGDLKTLVCGVNHTEYDKASMDVVSNASCTTNCLAPICHVLLKEGIGIEKGLMTTIHSYTATQKTVDGVSAKDWRGGRAAACNIIPSATGAAKAVGEVLPTTKGKLTGMAFRVPTPDVSVVDLTFTAEKDTSIEEIDSLLKKATETYMKGVLSYTDEELVSADFIHNMNSSIYDSKATLQNNLKGEKRFFKIVSWYDNEWGYSNRVVDLLMYMIGA</sequence>
<feature type="region of interest" description="Disordered" evidence="6">
    <location>
        <begin position="688"/>
        <end position="709"/>
    </location>
</feature>
<evidence type="ECO:0000313" key="9">
    <source>
        <dbReference type="EMBL" id="CAL4787728.1"/>
    </source>
</evidence>
<evidence type="ECO:0000256" key="2">
    <source>
        <dbReference type="ARBA" id="ARBA00011881"/>
    </source>
</evidence>
<dbReference type="Pfam" id="PF00044">
    <property type="entry name" value="Gp_dh_N"/>
    <property type="match status" value="1"/>
</dbReference>
<feature type="region of interest" description="Disordered" evidence="6">
    <location>
        <begin position="441"/>
        <end position="513"/>
    </location>
</feature>
<dbReference type="Pfam" id="PF07727">
    <property type="entry name" value="RVT_2"/>
    <property type="match status" value="1"/>
</dbReference>
<gene>
    <name evidence="8" type="ORF">C1SCF055_LOCUS26534</name>
</gene>
<dbReference type="Gene3D" id="3.40.50.720">
    <property type="entry name" value="NAD(P)-binding Rossmann-like Domain"/>
    <property type="match status" value="1"/>
</dbReference>